<feature type="compositionally biased region" description="Basic and acidic residues" evidence="2">
    <location>
        <begin position="312"/>
        <end position="323"/>
    </location>
</feature>
<feature type="compositionally biased region" description="Basic residues" evidence="2">
    <location>
        <begin position="378"/>
        <end position="389"/>
    </location>
</feature>
<proteinExistence type="predicted"/>
<reference evidence="4 5" key="1">
    <citation type="submission" date="2008-07" db="EMBL/GenBank/DDBJ databases">
        <authorList>
            <person name="El-Sayed N."/>
            <person name="Caler E."/>
            <person name="Inman J."/>
            <person name="Amedeo P."/>
            <person name="Hass B."/>
            <person name="Wortman J."/>
        </authorList>
    </citation>
    <scope>NUCLEOTIDE SEQUENCE [LARGE SCALE GENOMIC DNA]</scope>
    <source>
        <strain evidence="5">ATCC 50983 / TXsc</strain>
    </source>
</reference>
<dbReference type="GO" id="GO:0043130">
    <property type="term" value="F:ubiquitin binding"/>
    <property type="evidence" value="ECO:0007669"/>
    <property type="project" value="InterPro"/>
</dbReference>
<feature type="domain" description="CUE" evidence="3">
    <location>
        <begin position="48"/>
        <end position="91"/>
    </location>
</feature>
<feature type="compositionally biased region" description="Polar residues" evidence="2">
    <location>
        <begin position="324"/>
        <end position="333"/>
    </location>
</feature>
<evidence type="ECO:0000259" key="3">
    <source>
        <dbReference type="PROSITE" id="PS51140"/>
    </source>
</evidence>
<dbReference type="PROSITE" id="PS51140">
    <property type="entry name" value="CUE"/>
    <property type="match status" value="1"/>
</dbReference>
<feature type="coiled-coil region" evidence="1">
    <location>
        <begin position="25"/>
        <end position="59"/>
    </location>
</feature>
<name>C5LI41_PERM5</name>
<sequence>MPGAKPNATPVQREYFESRCLKVWKETAKESKAHEQERSREIEREEADLEDEITDLFEMFPLLDSALIQDIYLCSDRDWDTTVDTLLKLSGESEGLDARVSKPPPRMDDENEFPLLVGKDDWQVVPRYILEEGKEDTVSSSRPTESTSYLAKVMKNTTKEENTTLETSPCVAQGVTVVNEVGLCMAEWRPATENCTRDEEITWNVNEREKRVVIQKSATALKDDEFWSSNLHDTWEEDPDDSSISFDSEDEEDAQWQDVGESSMSEATSGVEEEGGNNEEEESDDSLKRRRKPNKYVDPALQPKRKKARKASAVEKRGRKSSEEATSTPSWEETSNKEPVSASRGVRGVTTRDTTRAQTVDSSIRETDRMHSQEERRKGRKETKKKKTKDKWPSYDELIEEALQVEVWNTRQLIDYISYERELDKMGHHQSAAVKAKKKARETTPLVRWTNSASKGKGEVIEQLSFHNGADICAAFPSPSASPVELSPSQRRKYREPFTGETFDTIEEYKRLREKGQAKELVEFDRALRALETYCVNT</sequence>
<dbReference type="RefSeq" id="XP_002771760.1">
    <property type="nucleotide sequence ID" value="XM_002771714.1"/>
</dbReference>
<dbReference type="InterPro" id="IPR009060">
    <property type="entry name" value="UBA-like_sf"/>
</dbReference>
<feature type="compositionally biased region" description="Basic and acidic residues" evidence="2">
    <location>
        <begin position="363"/>
        <end position="377"/>
    </location>
</feature>
<keyword evidence="1" id="KW-0175">Coiled coil</keyword>
<dbReference type="EMBL" id="GG682187">
    <property type="protein sequence ID" value="EER03576.1"/>
    <property type="molecule type" value="Genomic_DNA"/>
</dbReference>
<evidence type="ECO:0000256" key="1">
    <source>
        <dbReference type="SAM" id="Coils"/>
    </source>
</evidence>
<dbReference type="SUPFAM" id="SSF46934">
    <property type="entry name" value="UBA-like"/>
    <property type="match status" value="1"/>
</dbReference>
<dbReference type="InterPro" id="IPR046757">
    <property type="entry name" value="YL1_N"/>
</dbReference>
<accession>C5LI41</accession>
<feature type="compositionally biased region" description="Acidic residues" evidence="2">
    <location>
        <begin position="271"/>
        <end position="284"/>
    </location>
</feature>
<organism evidence="5">
    <name type="scientific">Perkinsus marinus (strain ATCC 50983 / TXsc)</name>
    <dbReference type="NCBI Taxonomy" id="423536"/>
    <lineage>
        <taxon>Eukaryota</taxon>
        <taxon>Sar</taxon>
        <taxon>Alveolata</taxon>
        <taxon>Perkinsozoa</taxon>
        <taxon>Perkinsea</taxon>
        <taxon>Perkinsida</taxon>
        <taxon>Perkinsidae</taxon>
        <taxon>Perkinsus</taxon>
    </lineage>
</organism>
<dbReference type="Proteomes" id="UP000007800">
    <property type="component" value="Unassembled WGS sequence"/>
</dbReference>
<dbReference type="Gene3D" id="1.10.8.10">
    <property type="entry name" value="DNA helicase RuvA subunit, C-terminal domain"/>
    <property type="match status" value="1"/>
</dbReference>
<feature type="compositionally biased region" description="Acidic residues" evidence="2">
    <location>
        <begin position="235"/>
        <end position="255"/>
    </location>
</feature>
<dbReference type="OrthoDB" id="443165at2759"/>
<protein>
    <recommendedName>
        <fullName evidence="3">CUE domain-containing protein</fullName>
    </recommendedName>
</protein>
<dbReference type="InterPro" id="IPR003892">
    <property type="entry name" value="CUE"/>
</dbReference>
<dbReference type="GeneID" id="9047897"/>
<feature type="region of interest" description="Disordered" evidence="2">
    <location>
        <begin position="231"/>
        <end position="391"/>
    </location>
</feature>
<gene>
    <name evidence="4" type="ORF">Pmar_PMAR026251</name>
</gene>
<dbReference type="Pfam" id="PF05764">
    <property type="entry name" value="YL1"/>
    <property type="match status" value="1"/>
</dbReference>
<evidence type="ECO:0000313" key="5">
    <source>
        <dbReference type="Proteomes" id="UP000007800"/>
    </source>
</evidence>
<dbReference type="InParanoid" id="C5LI41"/>
<dbReference type="AlphaFoldDB" id="C5LI41"/>
<evidence type="ECO:0000313" key="4">
    <source>
        <dbReference type="EMBL" id="EER03576.1"/>
    </source>
</evidence>
<evidence type="ECO:0000256" key="2">
    <source>
        <dbReference type="SAM" id="MobiDB-lite"/>
    </source>
</evidence>
<keyword evidence="5" id="KW-1185">Reference proteome</keyword>